<name>A0ABP8YJG1_9MICO</name>
<evidence type="ECO:0000313" key="3">
    <source>
        <dbReference type="Proteomes" id="UP001500956"/>
    </source>
</evidence>
<evidence type="ECO:0000313" key="2">
    <source>
        <dbReference type="EMBL" id="GAA4729779.1"/>
    </source>
</evidence>
<evidence type="ECO:0008006" key="4">
    <source>
        <dbReference type="Google" id="ProtNLM"/>
    </source>
</evidence>
<comment type="caution">
    <text evidence="2">The sequence shown here is derived from an EMBL/GenBank/DDBJ whole genome shotgun (WGS) entry which is preliminary data.</text>
</comment>
<organism evidence="2 3">
    <name type="scientific">Isoptericola chiayiensis</name>
    <dbReference type="NCBI Taxonomy" id="579446"/>
    <lineage>
        <taxon>Bacteria</taxon>
        <taxon>Bacillati</taxon>
        <taxon>Actinomycetota</taxon>
        <taxon>Actinomycetes</taxon>
        <taxon>Micrococcales</taxon>
        <taxon>Promicromonosporaceae</taxon>
        <taxon>Isoptericola</taxon>
    </lineage>
</organism>
<proteinExistence type="predicted"/>
<evidence type="ECO:0000256" key="1">
    <source>
        <dbReference type="SAM" id="MobiDB-lite"/>
    </source>
</evidence>
<dbReference type="RefSeq" id="WP_172150419.1">
    <property type="nucleotide sequence ID" value="NZ_BAABID010000009.1"/>
</dbReference>
<accession>A0ABP8YJG1</accession>
<dbReference type="PROSITE" id="PS51257">
    <property type="entry name" value="PROKAR_LIPOPROTEIN"/>
    <property type="match status" value="1"/>
</dbReference>
<gene>
    <name evidence="2" type="ORF">GCM10023216_21690</name>
</gene>
<reference evidence="3" key="1">
    <citation type="journal article" date="2019" name="Int. J. Syst. Evol. Microbiol.">
        <title>The Global Catalogue of Microorganisms (GCM) 10K type strain sequencing project: providing services to taxonomists for standard genome sequencing and annotation.</title>
        <authorList>
            <consortium name="The Broad Institute Genomics Platform"/>
            <consortium name="The Broad Institute Genome Sequencing Center for Infectious Disease"/>
            <person name="Wu L."/>
            <person name="Ma J."/>
        </authorList>
    </citation>
    <scope>NUCLEOTIDE SEQUENCE [LARGE SCALE GENOMIC DNA]</scope>
    <source>
        <strain evidence="3">JCM 18063</strain>
    </source>
</reference>
<dbReference type="Proteomes" id="UP001500956">
    <property type="component" value="Unassembled WGS sequence"/>
</dbReference>
<keyword evidence="3" id="KW-1185">Reference proteome</keyword>
<feature type="compositionally biased region" description="Low complexity" evidence="1">
    <location>
        <begin position="44"/>
        <end position="57"/>
    </location>
</feature>
<protein>
    <recommendedName>
        <fullName evidence="4">Lipoprotein</fullName>
    </recommendedName>
</protein>
<dbReference type="EMBL" id="BAABID010000009">
    <property type="protein sequence ID" value="GAA4729779.1"/>
    <property type="molecule type" value="Genomic_DNA"/>
</dbReference>
<sequence>MERNDARIRSHRRAAAAGVGALLAGLLTGCAGTDQPGDSPGSDAPASAETAPGAAPAVDSDCVQGVVVDWQGSGTTEDVYTAVKVARVGGDGAVSVKHEWERNEQAGASTGSGVSGAQQAMVDDAVVGGLVAADPAPRLADAAELLEGRDQGKYILYAYARHSTRSGTVSCAGGGESVGVTVVDFDTLQTGAVSCADSPDPVTEFAAAEAISTWCDRG</sequence>
<feature type="region of interest" description="Disordered" evidence="1">
    <location>
        <begin position="29"/>
        <end position="57"/>
    </location>
</feature>